<sequence length="93" mass="10523">MKSEDRITDGRRIGSGNRSGEKEADDPEMQRMVIKANEAQNLVLNDSMYANSRALVIIEENGKVVKIKFVLKLKSEMELLFWGGVEVLKGFHL</sequence>
<evidence type="ECO:0000313" key="2">
    <source>
        <dbReference type="Proteomes" id="UP001055811"/>
    </source>
</evidence>
<proteinExistence type="predicted"/>
<organism evidence="1 2">
    <name type="scientific">Cichorium intybus</name>
    <name type="common">Chicory</name>
    <dbReference type="NCBI Taxonomy" id="13427"/>
    <lineage>
        <taxon>Eukaryota</taxon>
        <taxon>Viridiplantae</taxon>
        <taxon>Streptophyta</taxon>
        <taxon>Embryophyta</taxon>
        <taxon>Tracheophyta</taxon>
        <taxon>Spermatophyta</taxon>
        <taxon>Magnoliopsida</taxon>
        <taxon>eudicotyledons</taxon>
        <taxon>Gunneridae</taxon>
        <taxon>Pentapetalae</taxon>
        <taxon>asterids</taxon>
        <taxon>campanulids</taxon>
        <taxon>Asterales</taxon>
        <taxon>Asteraceae</taxon>
        <taxon>Cichorioideae</taxon>
        <taxon>Cichorieae</taxon>
        <taxon>Cichoriinae</taxon>
        <taxon>Cichorium</taxon>
    </lineage>
</organism>
<reference evidence="1 2" key="2">
    <citation type="journal article" date="2022" name="Mol. Ecol. Resour.">
        <title>The genomes of chicory, endive, great burdock and yacon provide insights into Asteraceae paleo-polyploidization history and plant inulin production.</title>
        <authorList>
            <person name="Fan W."/>
            <person name="Wang S."/>
            <person name="Wang H."/>
            <person name="Wang A."/>
            <person name="Jiang F."/>
            <person name="Liu H."/>
            <person name="Zhao H."/>
            <person name="Xu D."/>
            <person name="Zhang Y."/>
        </authorList>
    </citation>
    <scope>NUCLEOTIDE SEQUENCE [LARGE SCALE GENOMIC DNA]</scope>
    <source>
        <strain evidence="2">cv. Punajuju</strain>
        <tissue evidence="1">Leaves</tissue>
    </source>
</reference>
<dbReference type="EMBL" id="CM042010">
    <property type="protein sequence ID" value="KAI3781076.1"/>
    <property type="molecule type" value="Genomic_DNA"/>
</dbReference>
<evidence type="ECO:0000313" key="1">
    <source>
        <dbReference type="EMBL" id="KAI3781076.1"/>
    </source>
</evidence>
<comment type="caution">
    <text evidence="1">The sequence shown here is derived from an EMBL/GenBank/DDBJ whole genome shotgun (WGS) entry which is preliminary data.</text>
</comment>
<accession>A0ACB9GDJ7</accession>
<protein>
    <submittedName>
        <fullName evidence="1">Uncharacterized protein</fullName>
    </submittedName>
</protein>
<name>A0ACB9GDJ7_CICIN</name>
<keyword evidence="2" id="KW-1185">Reference proteome</keyword>
<gene>
    <name evidence="1" type="ORF">L2E82_11075</name>
</gene>
<reference evidence="2" key="1">
    <citation type="journal article" date="2022" name="Mol. Ecol. Resour.">
        <title>The genomes of chicory, endive, great burdock and yacon provide insights into Asteraceae palaeo-polyploidization history and plant inulin production.</title>
        <authorList>
            <person name="Fan W."/>
            <person name="Wang S."/>
            <person name="Wang H."/>
            <person name="Wang A."/>
            <person name="Jiang F."/>
            <person name="Liu H."/>
            <person name="Zhao H."/>
            <person name="Xu D."/>
            <person name="Zhang Y."/>
        </authorList>
    </citation>
    <scope>NUCLEOTIDE SEQUENCE [LARGE SCALE GENOMIC DNA]</scope>
    <source>
        <strain evidence="2">cv. Punajuju</strain>
    </source>
</reference>
<dbReference type="Proteomes" id="UP001055811">
    <property type="component" value="Linkage Group LG02"/>
</dbReference>